<dbReference type="Proteomes" id="UP000092460">
    <property type="component" value="Unassembled WGS sequence"/>
</dbReference>
<feature type="transmembrane region" description="Helical" evidence="1">
    <location>
        <begin position="158"/>
        <end position="178"/>
    </location>
</feature>
<evidence type="ECO:0000313" key="2">
    <source>
        <dbReference type="EnsemblMetazoa" id="GPPI036456-PA"/>
    </source>
</evidence>
<keyword evidence="1" id="KW-0812">Transmembrane</keyword>
<dbReference type="EMBL" id="JXJN01017964">
    <property type="status" value="NOT_ANNOTATED_CDS"/>
    <property type="molecule type" value="Genomic_DNA"/>
</dbReference>
<keyword evidence="1" id="KW-0472">Membrane</keyword>
<dbReference type="AlphaFoldDB" id="A0A1B0BPH8"/>
<keyword evidence="3" id="KW-1185">Reference proteome</keyword>
<protein>
    <submittedName>
        <fullName evidence="2">Uncharacterized protein</fullName>
    </submittedName>
</protein>
<keyword evidence="1" id="KW-1133">Transmembrane helix</keyword>
<reference evidence="3" key="1">
    <citation type="submission" date="2015-01" db="EMBL/GenBank/DDBJ databases">
        <authorList>
            <person name="Aksoy S."/>
            <person name="Warren W."/>
            <person name="Wilson R.K."/>
        </authorList>
    </citation>
    <scope>NUCLEOTIDE SEQUENCE [LARGE SCALE GENOMIC DNA]</scope>
    <source>
        <strain evidence="3">IAEA</strain>
    </source>
</reference>
<reference evidence="2" key="2">
    <citation type="submission" date="2020-05" db="UniProtKB">
        <authorList>
            <consortium name="EnsemblMetazoa"/>
        </authorList>
    </citation>
    <scope>IDENTIFICATION</scope>
    <source>
        <strain evidence="2">IAEA</strain>
    </source>
</reference>
<accession>A0A1B0BPH8</accession>
<sequence length="184" mass="19233">MTCIEQYTFTSEKQLFDYVSVVRLSTSTEYDLKFGKINPLNTLSFSFNSYATVIERTNGLIASNEETSKSRRFSIAAAAAAAAAAADAGELNSFSLCGFVDSVAAAEELYVAAAAAATAFKADGGKHVILPMDIRGVCRECDGEGECSFFTTTSECRLSVGVLVFAALAAAAAAALATRVSAKA</sequence>
<name>A0A1B0BPH8_9MUSC</name>
<evidence type="ECO:0000256" key="1">
    <source>
        <dbReference type="SAM" id="Phobius"/>
    </source>
</evidence>
<organism evidence="2 3">
    <name type="scientific">Glossina palpalis gambiensis</name>
    <dbReference type="NCBI Taxonomy" id="67801"/>
    <lineage>
        <taxon>Eukaryota</taxon>
        <taxon>Metazoa</taxon>
        <taxon>Ecdysozoa</taxon>
        <taxon>Arthropoda</taxon>
        <taxon>Hexapoda</taxon>
        <taxon>Insecta</taxon>
        <taxon>Pterygota</taxon>
        <taxon>Neoptera</taxon>
        <taxon>Endopterygota</taxon>
        <taxon>Diptera</taxon>
        <taxon>Brachycera</taxon>
        <taxon>Muscomorpha</taxon>
        <taxon>Hippoboscoidea</taxon>
        <taxon>Glossinidae</taxon>
        <taxon>Glossina</taxon>
    </lineage>
</organism>
<proteinExistence type="predicted"/>
<dbReference type="VEuPathDB" id="VectorBase:GPPI036456"/>
<dbReference type="EnsemblMetazoa" id="GPPI036456-RA">
    <property type="protein sequence ID" value="GPPI036456-PA"/>
    <property type="gene ID" value="GPPI036456"/>
</dbReference>
<evidence type="ECO:0000313" key="3">
    <source>
        <dbReference type="Proteomes" id="UP000092460"/>
    </source>
</evidence>